<dbReference type="SUPFAM" id="SSF49503">
    <property type="entry name" value="Cupredoxins"/>
    <property type="match status" value="1"/>
</dbReference>
<comment type="caution">
    <text evidence="4">The sequence shown here is derived from an EMBL/GenBank/DDBJ whole genome shotgun (WGS) entry which is preliminary data.</text>
</comment>
<dbReference type="Pfam" id="PF07731">
    <property type="entry name" value="Cu-oxidase_2"/>
    <property type="match status" value="1"/>
</dbReference>
<evidence type="ECO:0000256" key="2">
    <source>
        <dbReference type="SAM" id="MobiDB-lite"/>
    </source>
</evidence>
<feature type="domain" description="Plastocyanin-like" evidence="3">
    <location>
        <begin position="16"/>
        <end position="55"/>
    </location>
</feature>
<reference evidence="5" key="1">
    <citation type="submission" date="2023-07" db="EMBL/GenBank/DDBJ databases">
        <title>Whole genome shotgun sequence of Streptomyces nojiriensis NBRC 13794.</title>
        <authorList>
            <person name="Komaki H."/>
            <person name="Tamura T."/>
        </authorList>
    </citation>
    <scope>NUCLEOTIDE SEQUENCE [LARGE SCALE GENOMIC DNA]</scope>
    <source>
        <strain evidence="5">NBRC 13794</strain>
    </source>
</reference>
<dbReference type="InterPro" id="IPR011706">
    <property type="entry name" value="Cu-oxidase_C"/>
</dbReference>
<keyword evidence="5" id="KW-1185">Reference proteome</keyword>
<dbReference type="PANTHER" id="PTHR48267:SF1">
    <property type="entry name" value="BILIRUBIN OXIDASE"/>
    <property type="match status" value="1"/>
</dbReference>
<dbReference type="InterPro" id="IPR008972">
    <property type="entry name" value="Cupredoxin"/>
</dbReference>
<name>A0ABQ3STW8_9ACTN</name>
<evidence type="ECO:0000259" key="3">
    <source>
        <dbReference type="Pfam" id="PF07731"/>
    </source>
</evidence>
<evidence type="ECO:0000256" key="1">
    <source>
        <dbReference type="ARBA" id="ARBA00010609"/>
    </source>
</evidence>
<organism evidence="4 5">
    <name type="scientific">Streptomyces nojiriensis</name>
    <dbReference type="NCBI Taxonomy" id="66374"/>
    <lineage>
        <taxon>Bacteria</taxon>
        <taxon>Bacillati</taxon>
        <taxon>Actinomycetota</taxon>
        <taxon>Actinomycetes</taxon>
        <taxon>Kitasatosporales</taxon>
        <taxon>Streptomycetaceae</taxon>
        <taxon>Streptomyces</taxon>
    </lineage>
</organism>
<proteinExistence type="inferred from homology"/>
<dbReference type="GeneID" id="95589814"/>
<dbReference type="RefSeq" id="WP_229875166.1">
    <property type="nucleotide sequence ID" value="NZ_BMRL01000004.1"/>
</dbReference>
<gene>
    <name evidence="4" type="ORF">Snoj_54940</name>
</gene>
<dbReference type="PANTHER" id="PTHR48267">
    <property type="entry name" value="CUPREDOXIN SUPERFAMILY PROTEIN"/>
    <property type="match status" value="1"/>
</dbReference>
<protein>
    <recommendedName>
        <fullName evidence="3">Plastocyanin-like domain-containing protein</fullName>
    </recommendedName>
</protein>
<dbReference type="Proteomes" id="UP000613974">
    <property type="component" value="Unassembled WGS sequence"/>
</dbReference>
<dbReference type="Gene3D" id="2.60.40.420">
    <property type="entry name" value="Cupredoxins - blue copper proteins"/>
    <property type="match status" value="1"/>
</dbReference>
<dbReference type="EMBL" id="BNEC01000005">
    <property type="protein sequence ID" value="GHI71576.1"/>
    <property type="molecule type" value="Genomic_DNA"/>
</dbReference>
<feature type="compositionally biased region" description="Gly residues" evidence="2">
    <location>
        <begin position="166"/>
        <end position="178"/>
    </location>
</feature>
<dbReference type="InterPro" id="IPR045087">
    <property type="entry name" value="Cu-oxidase_fam"/>
</dbReference>
<comment type="similarity">
    <text evidence="1">Belongs to the multicopper oxidase family.</text>
</comment>
<accession>A0ABQ3STW8</accession>
<evidence type="ECO:0000313" key="5">
    <source>
        <dbReference type="Proteomes" id="UP000613974"/>
    </source>
</evidence>
<evidence type="ECO:0000313" key="4">
    <source>
        <dbReference type="EMBL" id="GHI71576.1"/>
    </source>
</evidence>
<feature type="region of interest" description="Disordered" evidence="2">
    <location>
        <begin position="158"/>
        <end position="178"/>
    </location>
</feature>
<sequence length="178" mass="19611">MTFNAVPFMEPSQDFVKAGAKEIWEYVNPNHDAHPMHVHLVNFQVLNRQPIDAAAYQADYEKWIDGGRKASDKPVPANYFTGPPIPPDPDEALSYKDTLKSYPETVTRIITDPWSPPMEPIAGIANSGTELPATYVHHCHLLEHEDDDLMRPFTIVDPNAPLPVDQGGGHGGGHGGSH</sequence>